<proteinExistence type="predicted"/>
<dbReference type="Gene3D" id="2.40.50.180">
    <property type="entry name" value="CheA-289, Domain 4"/>
    <property type="match status" value="1"/>
</dbReference>
<evidence type="ECO:0000313" key="3">
    <source>
        <dbReference type="Proteomes" id="UP000018680"/>
    </source>
</evidence>
<dbReference type="InterPro" id="IPR039315">
    <property type="entry name" value="CheW"/>
</dbReference>
<organism evidence="2 3">
    <name type="scientific">Salinispira pacifica</name>
    <dbReference type="NCBI Taxonomy" id="1307761"/>
    <lineage>
        <taxon>Bacteria</taxon>
        <taxon>Pseudomonadati</taxon>
        <taxon>Spirochaetota</taxon>
        <taxon>Spirochaetia</taxon>
        <taxon>Spirochaetales</taxon>
        <taxon>Spirochaetaceae</taxon>
        <taxon>Salinispira</taxon>
    </lineage>
</organism>
<reference evidence="2 3" key="1">
    <citation type="journal article" date="2015" name="Stand. Genomic Sci.">
        <title>Complete genome sequence and description of Salinispira pacifica gen. nov., sp. nov., a novel spirochaete isolated form a hypersaline microbial mat.</title>
        <authorList>
            <person name="Ben Hania W."/>
            <person name="Joseph M."/>
            <person name="Schumann P."/>
            <person name="Bunk B."/>
            <person name="Fiebig A."/>
            <person name="Sproer C."/>
            <person name="Klenk H.P."/>
            <person name="Fardeau M.L."/>
            <person name="Spring S."/>
        </authorList>
    </citation>
    <scope>NUCLEOTIDE SEQUENCE [LARGE SCALE GENOMIC DNA]</scope>
    <source>
        <strain evidence="2 3">L21-RPul-D2</strain>
    </source>
</reference>
<evidence type="ECO:0000313" key="2">
    <source>
        <dbReference type="EMBL" id="AHC14547.1"/>
    </source>
</evidence>
<dbReference type="SMART" id="SM00260">
    <property type="entry name" value="CheW"/>
    <property type="match status" value="1"/>
</dbReference>
<protein>
    <submittedName>
        <fullName evidence="2">Positive regulator of CheA protein activity (CheW)</fullName>
    </submittedName>
</protein>
<dbReference type="HOGENOM" id="CLU_048995_3_1_12"/>
<name>V5WFH2_9SPIO</name>
<accession>V5WFH2</accession>
<keyword evidence="3" id="KW-1185">Reference proteome</keyword>
<dbReference type="Proteomes" id="UP000018680">
    <property type="component" value="Chromosome"/>
</dbReference>
<sequence length="159" mass="18066">MADNSLQLVTFQLGNELYGIDIMDVEAIVQVEEVREIPNSPNYVEGIFNLRGEIIPVINLHTRFHLAKPEMSEEDELLSGFIIINIDEMQIAVIIDKVSRVITIDLDEIQPPPQMLSGIGAEYIQGVVNKQDGYLIILDIRRLFNVRELQALEQMGVYK</sequence>
<dbReference type="Pfam" id="PF01584">
    <property type="entry name" value="CheW"/>
    <property type="match status" value="1"/>
</dbReference>
<dbReference type="InterPro" id="IPR002545">
    <property type="entry name" value="CheW-lke_dom"/>
</dbReference>
<feature type="domain" description="CheW-like" evidence="1">
    <location>
        <begin position="5"/>
        <end position="149"/>
    </location>
</feature>
<dbReference type="Gene3D" id="2.30.30.40">
    <property type="entry name" value="SH3 Domains"/>
    <property type="match status" value="1"/>
</dbReference>
<dbReference type="OrthoDB" id="9794382at2"/>
<evidence type="ECO:0000259" key="1">
    <source>
        <dbReference type="PROSITE" id="PS50851"/>
    </source>
</evidence>
<dbReference type="STRING" id="1307761.L21SP2_1144"/>
<gene>
    <name evidence="2" type="ORF">L21SP2_1144</name>
</gene>
<dbReference type="RefSeq" id="WP_024267471.1">
    <property type="nucleotide sequence ID" value="NC_023035.1"/>
</dbReference>
<dbReference type="EMBL" id="CP006939">
    <property type="protein sequence ID" value="AHC14547.1"/>
    <property type="molecule type" value="Genomic_DNA"/>
</dbReference>
<dbReference type="InterPro" id="IPR036061">
    <property type="entry name" value="CheW-like_dom_sf"/>
</dbReference>
<dbReference type="AlphaFoldDB" id="V5WFH2"/>
<dbReference type="PROSITE" id="PS50851">
    <property type="entry name" value="CHEW"/>
    <property type="match status" value="1"/>
</dbReference>
<dbReference type="GO" id="GO:0005829">
    <property type="term" value="C:cytosol"/>
    <property type="evidence" value="ECO:0007669"/>
    <property type="project" value="TreeGrafter"/>
</dbReference>
<dbReference type="PANTHER" id="PTHR22617:SF23">
    <property type="entry name" value="CHEMOTAXIS PROTEIN CHEW"/>
    <property type="match status" value="1"/>
</dbReference>
<dbReference type="GO" id="GO:0007165">
    <property type="term" value="P:signal transduction"/>
    <property type="evidence" value="ECO:0007669"/>
    <property type="project" value="InterPro"/>
</dbReference>
<dbReference type="CDD" id="cd00732">
    <property type="entry name" value="CheW"/>
    <property type="match status" value="1"/>
</dbReference>
<dbReference type="SUPFAM" id="SSF50341">
    <property type="entry name" value="CheW-like"/>
    <property type="match status" value="1"/>
</dbReference>
<dbReference type="KEGG" id="slr:L21SP2_1144"/>
<dbReference type="PANTHER" id="PTHR22617">
    <property type="entry name" value="CHEMOTAXIS SENSOR HISTIDINE KINASE-RELATED"/>
    <property type="match status" value="1"/>
</dbReference>
<dbReference type="GO" id="GO:0006935">
    <property type="term" value="P:chemotaxis"/>
    <property type="evidence" value="ECO:0007669"/>
    <property type="project" value="InterPro"/>
</dbReference>
<dbReference type="eggNOG" id="COG0835">
    <property type="taxonomic scope" value="Bacteria"/>
</dbReference>
<dbReference type="PATRIC" id="fig|1307761.3.peg.1139"/>